<dbReference type="InterPro" id="IPR016833">
    <property type="entry name" value="Put_Na-Bile_cotransptr"/>
</dbReference>
<name>A0AA48RD33_9ZZZZ</name>
<gene>
    <name evidence="2" type="ORF">AMST5_00748</name>
</gene>
<protein>
    <recommendedName>
        <fullName evidence="3">Na+-dependent transporter</fullName>
    </recommendedName>
</protein>
<feature type="transmembrane region" description="Helical" evidence="1">
    <location>
        <begin position="95"/>
        <end position="116"/>
    </location>
</feature>
<evidence type="ECO:0000256" key="1">
    <source>
        <dbReference type="SAM" id="Phobius"/>
    </source>
</evidence>
<evidence type="ECO:0008006" key="3">
    <source>
        <dbReference type="Google" id="ProtNLM"/>
    </source>
</evidence>
<dbReference type="PANTHER" id="PTHR10361">
    <property type="entry name" value="SODIUM-BILE ACID COTRANSPORTER"/>
    <property type="match status" value="1"/>
</dbReference>
<reference evidence="2" key="1">
    <citation type="submission" date="2023-07" db="EMBL/GenBank/DDBJ databases">
        <authorList>
            <person name="Pelsma A.J. K."/>
        </authorList>
    </citation>
    <scope>NUCLEOTIDE SEQUENCE</scope>
</reference>
<dbReference type="InterPro" id="IPR004710">
    <property type="entry name" value="Bilac:Na_transpt"/>
</dbReference>
<dbReference type="EMBL" id="OY288114">
    <property type="protein sequence ID" value="CAJ0854519.1"/>
    <property type="molecule type" value="Genomic_DNA"/>
</dbReference>
<accession>A0AA48RD33</accession>
<keyword evidence="1" id="KW-0472">Membrane</keyword>
<proteinExistence type="predicted"/>
<feature type="transmembrane region" description="Helical" evidence="1">
    <location>
        <begin position="192"/>
        <end position="212"/>
    </location>
</feature>
<dbReference type="AlphaFoldDB" id="A0AA48RD33"/>
<dbReference type="Gene3D" id="1.20.1530.20">
    <property type="match status" value="1"/>
</dbReference>
<sequence>MKVGPSRIASEIQHAIHKSLIWLVLLSYVTAAFLPEFGLSIRSIELGSVEVAQSKITFSLPPAMLAFLLFNAGLGTKTTDLADLARHPRLLITGVAGNLIAPLAFILAVSITMRFWHNPDEVQQILTGLALIAAMPIAGASTAWAQNANGNLALSLGLILLTTLLSPVLTPLVLHLVGFIAAGDYSEDLHELASNGAGAFLGTWVIVPSLLGISGHRLLGEKRAASISPYLKLANSFVLILLNYSNASLSLPGVLSRPDMDFLAAILLIVGLLCLTMFGVGYLIARGLRADRGSASSLMFGLGMNNNGAGLVLASLVLSDHPVVMVPVIIYNLVQHLVASFVDKALSGRFQL</sequence>
<organism evidence="2">
    <name type="scientific">freshwater sediment metagenome</name>
    <dbReference type="NCBI Taxonomy" id="556182"/>
    <lineage>
        <taxon>unclassified sequences</taxon>
        <taxon>metagenomes</taxon>
        <taxon>ecological metagenomes</taxon>
    </lineage>
</organism>
<feature type="transmembrane region" description="Helical" evidence="1">
    <location>
        <begin position="262"/>
        <end position="285"/>
    </location>
</feature>
<keyword evidence="1" id="KW-0812">Transmembrane</keyword>
<evidence type="ECO:0000313" key="2">
    <source>
        <dbReference type="EMBL" id="CAJ0854519.1"/>
    </source>
</evidence>
<feature type="transmembrane region" description="Helical" evidence="1">
    <location>
        <begin position="56"/>
        <end position="74"/>
    </location>
</feature>
<keyword evidence="1" id="KW-1133">Transmembrane helix</keyword>
<dbReference type="Pfam" id="PF13593">
    <property type="entry name" value="SBF_like"/>
    <property type="match status" value="1"/>
</dbReference>
<feature type="transmembrane region" description="Helical" evidence="1">
    <location>
        <begin position="122"/>
        <end position="145"/>
    </location>
</feature>
<dbReference type="PANTHER" id="PTHR10361:SF28">
    <property type="entry name" value="P3 PROTEIN-RELATED"/>
    <property type="match status" value="1"/>
</dbReference>
<feature type="transmembrane region" description="Helical" evidence="1">
    <location>
        <begin position="152"/>
        <end position="180"/>
    </location>
</feature>
<feature type="transmembrane region" description="Helical" evidence="1">
    <location>
        <begin position="20"/>
        <end position="44"/>
    </location>
</feature>
<feature type="transmembrane region" description="Helical" evidence="1">
    <location>
        <begin position="324"/>
        <end position="342"/>
    </location>
</feature>
<feature type="transmembrane region" description="Helical" evidence="1">
    <location>
        <begin position="297"/>
        <end position="318"/>
    </location>
</feature>
<dbReference type="InterPro" id="IPR038770">
    <property type="entry name" value="Na+/solute_symporter_sf"/>
</dbReference>